<dbReference type="InterPro" id="IPR027417">
    <property type="entry name" value="P-loop_NTPase"/>
</dbReference>
<dbReference type="RefSeq" id="WP_338535931.1">
    <property type="nucleotide sequence ID" value="NZ_AP028654.1"/>
</dbReference>
<protein>
    <submittedName>
        <fullName evidence="1">SMC family ATPase</fullName>
    </submittedName>
</protein>
<keyword evidence="2" id="KW-1185">Reference proteome</keyword>
<proteinExistence type="predicted"/>
<sequence>MENKDERNTVGENVLKEDQLDQIFPNFNSMIENLPGVILQKNDKNNNNNKLKKSINNVISILGPRGSGKSSVFHTIYSKLLNNEKVENDKYIIFKPILPEKVDENIDLLGILLLQIDGYIEKNIDKINFENSKKNKLNINCIYDKKSEVEKKFHQVFSTYYKKNPEFRSILKYNFTTKDEYFDGVKNVLSTELNLADEFKELIRLLLDATKKTNVIFMFDDADLNPIRANEVFDLILKYLDSEHIITFIAVDLNKLKENLSLFYYKKHDVLDNIIDFKLYGEKADISINKYVYDLLKKVMPINNRYRLKELTNEEKMKFSSLSDSDKNNKENKTTLKNLLLEKVLDSSDEQKNEKILNVIADIFDSRPRGLMNIYNFLVKDMESINNLEKLNKMLDIIIETNRILEPRSEEIRAFINVKRGENENEITCFVNYLAINSAIKSEPTKLQDENELKFYIMVLKLGYFFEVITKSDSNNVMLSKLLDNLFSDEYTGNLYPRIGNKLTLFTIYEKIKSITGIKYQYQMLNNNSYKSILKKELKEFEDINDDVWKDLYNSSNSNEKLQEIISKYEGIDYDSKILQDLINKSKSSDKNRIEMPKEIEEEAMKLFYFRYKNRFLFQEEYEDENRRKEEIKIGEIKEFIKNNKNSMDIDIDIEEDIGNIETEKLYELFYKYKKNIELLDKLNIYFEKISGYKKNIYENGSLTRVIKRIWKVRVDSDLLKEDFEKYVYNNIIENPRYDNLKNDEGLIKLSEKIEEIEEDEYSYFKDLTIENKEIMEIMEIMENEEIKISISNEYVKGSRTMLVKYIQGQIESYYISELIIPTIEEQQIVLLNDIYDKFKTIYFKKKLRNYEIIFEILSVSSLNEVNDRLRNFSEKIKISRENGNESEISRKVEEISKYLRKVEHLYEIVTNNEDLIEYLENNEDLIEYLDKIEDTVEYLEKIEDIEGNFKENYGEMYEYDKSKLYDYIIPEIRSILRSINKSNVGINTVSFDRKMENLKMASKIISKMGIRVDARNINVNKLSEIINYSSSNSITENVEGIKSKLLGDGFILLKEFNELIENIDVIIDRESKISSDIKINSIKKDFSVIANKIQDKYDSNILLINTEKLIWEVYRDSLTSKVKESMLEELKNKEEKENE</sequence>
<dbReference type="KEGG" id="hprf:HLPR_26710"/>
<dbReference type="EMBL" id="AP028654">
    <property type="protein sequence ID" value="BEP30340.1"/>
    <property type="molecule type" value="Genomic_DNA"/>
</dbReference>
<organism evidence="1 2">
    <name type="scientific">Helicovermis profundi</name>
    <dbReference type="NCBI Taxonomy" id="3065157"/>
    <lineage>
        <taxon>Bacteria</taxon>
        <taxon>Bacillati</taxon>
        <taxon>Bacillota</taxon>
        <taxon>Clostridia</taxon>
        <taxon>Helicovermis</taxon>
    </lineage>
</organism>
<reference evidence="1 2" key="1">
    <citation type="submission" date="2023-08" db="EMBL/GenBank/DDBJ databases">
        <title>Helicovermis profunda gen. nov., sp. nov., a novel mesophilic, fermentative bacterium within the Bacillota from a deep-sea hydrothermal vent chimney.</title>
        <authorList>
            <person name="Miyazaki U."/>
            <person name="Mizutani D."/>
            <person name="Hashimoto Y."/>
            <person name="Tame A."/>
            <person name="Sawayama S."/>
            <person name="Miyazaki J."/>
            <person name="Takai K."/>
            <person name="Nakagawa S."/>
        </authorList>
    </citation>
    <scope>NUCLEOTIDE SEQUENCE [LARGE SCALE GENOMIC DNA]</scope>
    <source>
        <strain evidence="1 2">S502</strain>
    </source>
</reference>
<evidence type="ECO:0000313" key="2">
    <source>
        <dbReference type="Proteomes" id="UP001321786"/>
    </source>
</evidence>
<name>A0AAU9EV60_9FIRM</name>
<accession>A0AAU9EV60</accession>
<dbReference type="AlphaFoldDB" id="A0AAU9EV60"/>
<gene>
    <name evidence="1" type="ORF">HLPR_26710</name>
</gene>
<dbReference type="SUPFAM" id="SSF52540">
    <property type="entry name" value="P-loop containing nucleoside triphosphate hydrolases"/>
    <property type="match status" value="1"/>
</dbReference>
<dbReference type="Proteomes" id="UP001321786">
    <property type="component" value="Chromosome"/>
</dbReference>
<evidence type="ECO:0000313" key="1">
    <source>
        <dbReference type="EMBL" id="BEP30340.1"/>
    </source>
</evidence>